<dbReference type="OrthoDB" id="146815at2157"/>
<dbReference type="eggNOG" id="arCOG00616">
    <property type="taxonomic scope" value="Archaea"/>
</dbReference>
<dbReference type="PANTHER" id="PTHR43090">
    <property type="entry name" value="1-(5-PHOSPHORIBOSYL)-5-[(5-PHOSPHORIBOSYLAMINO)METHYLIDENEAMINO] IMIDAZOLE-4-CARBOXAMIDE ISOMERASE"/>
    <property type="match status" value="1"/>
</dbReference>
<dbReference type="Gene3D" id="3.20.20.70">
    <property type="entry name" value="Aldolase class I"/>
    <property type="match status" value="1"/>
</dbReference>
<dbReference type="GeneID" id="9131071"/>
<dbReference type="InterPro" id="IPR004650">
    <property type="entry name" value="HisA/F-archaeal"/>
</dbReference>
<comment type="similarity">
    <text evidence="1 2">Belongs to the HisA/HisF family.</text>
</comment>
<dbReference type="GO" id="GO:0000105">
    <property type="term" value="P:L-histidine biosynthetic process"/>
    <property type="evidence" value="ECO:0007669"/>
    <property type="project" value="UniProtKB-KW"/>
</dbReference>
<sequence>MEIVPVIDIMKGLAVSGKGGERSKYRPLTSILSPNPNPIELAKIYKDYGVSRIYIADLDKIMGVGDNFDIIKSIDFINKMVDVGVRDREDYEKAKSLGEPIVGTETVRELGLLKEAIVSLDFKDGKLLNYNLEDILNYLGEKNEVIVLDISSVGTGRGINRELIRNIRELIDNPLYVGGGLKDIRDLEFCYSLDIDGVLIGTAIHKGILNLKEIVEVFR</sequence>
<keyword evidence="2" id="KW-0368">Histidine biosynthesis</keyword>
<dbReference type="InterPro" id="IPR006062">
    <property type="entry name" value="His_biosynth"/>
</dbReference>
<evidence type="ECO:0000256" key="2">
    <source>
        <dbReference type="RuleBase" id="RU003657"/>
    </source>
</evidence>
<dbReference type="Pfam" id="PF00977">
    <property type="entry name" value="His_biosynth"/>
    <property type="match status" value="1"/>
</dbReference>
<evidence type="ECO:0000313" key="3">
    <source>
        <dbReference type="EMBL" id="ADG12744.1"/>
    </source>
</evidence>
<evidence type="ECO:0000313" key="4">
    <source>
        <dbReference type="Proteomes" id="UP000002061"/>
    </source>
</evidence>
<dbReference type="InterPro" id="IPR013785">
    <property type="entry name" value="Aldolase_TIM"/>
</dbReference>
<protein>
    <submittedName>
        <fullName evidence="3">HisA/hisF family protein</fullName>
    </submittedName>
</protein>
<dbReference type="GO" id="GO:0003949">
    <property type="term" value="F:1-(5-phosphoribosyl)-5-[(5-phosphoribosylamino)methylideneamino]imidazole-4-carboxamide isomerase activity"/>
    <property type="evidence" value="ECO:0007669"/>
    <property type="project" value="InterPro"/>
</dbReference>
<reference evidence="3" key="1">
    <citation type="submission" date="2010-04" db="EMBL/GenBank/DDBJ databases">
        <title>Complete sequence of Methanocaldococcus infernus ME.</title>
        <authorList>
            <consortium name="US DOE Joint Genome Institute"/>
            <person name="Lucas S."/>
            <person name="Copeland A."/>
            <person name="Lapidus A."/>
            <person name="Cheng J.-F."/>
            <person name="Bruce D."/>
            <person name="Goodwin L."/>
            <person name="Pitluck S."/>
            <person name="Munk A.C."/>
            <person name="Detter J.C."/>
            <person name="Han C."/>
            <person name="Tapia R."/>
            <person name="Land M."/>
            <person name="Hauser L."/>
            <person name="Kyrpides N."/>
            <person name="Mikhailova N."/>
            <person name="Sieprawska-Lupa M."/>
            <person name="Whitman W.B."/>
            <person name="Woyke T."/>
        </authorList>
    </citation>
    <scope>NUCLEOTIDE SEQUENCE [LARGE SCALE GENOMIC DNA]</scope>
    <source>
        <strain evidence="3">ME</strain>
    </source>
</reference>
<dbReference type="AlphaFoldDB" id="D5VUD2"/>
<dbReference type="CDD" id="cd04723">
    <property type="entry name" value="HisA_HisF"/>
    <property type="match status" value="1"/>
</dbReference>
<evidence type="ECO:0000256" key="1">
    <source>
        <dbReference type="ARBA" id="ARBA00009667"/>
    </source>
</evidence>
<dbReference type="GO" id="GO:0000162">
    <property type="term" value="P:L-tryptophan biosynthetic process"/>
    <property type="evidence" value="ECO:0007669"/>
    <property type="project" value="TreeGrafter"/>
</dbReference>
<keyword evidence="2" id="KW-0028">Amino-acid biosynthesis</keyword>
<gene>
    <name evidence="3" type="ordered locus">Metin_0072</name>
</gene>
<dbReference type="EMBL" id="CP002009">
    <property type="protein sequence ID" value="ADG12744.1"/>
    <property type="molecule type" value="Genomic_DNA"/>
</dbReference>
<proteinExistence type="inferred from homology"/>
<organism evidence="3 4">
    <name type="scientific">Methanocaldococcus infernus (strain DSM 11812 / JCM 15783 / ME)</name>
    <dbReference type="NCBI Taxonomy" id="573063"/>
    <lineage>
        <taxon>Archaea</taxon>
        <taxon>Methanobacteriati</taxon>
        <taxon>Methanobacteriota</taxon>
        <taxon>Methanomada group</taxon>
        <taxon>Methanococci</taxon>
        <taxon>Methanococcales</taxon>
        <taxon>Methanocaldococcaceae</taxon>
        <taxon>Methanocaldococcus</taxon>
    </lineage>
</organism>
<dbReference type="Proteomes" id="UP000002061">
    <property type="component" value="Chromosome"/>
</dbReference>
<dbReference type="NCBIfam" id="TIGR00734">
    <property type="entry name" value="hisAF_rel"/>
    <property type="match status" value="1"/>
</dbReference>
<accession>D5VUD2</accession>
<dbReference type="KEGG" id="mif:Metin_0072"/>
<dbReference type="GO" id="GO:0005737">
    <property type="term" value="C:cytoplasm"/>
    <property type="evidence" value="ECO:0007669"/>
    <property type="project" value="TreeGrafter"/>
</dbReference>
<dbReference type="InterPro" id="IPR044524">
    <property type="entry name" value="Isoase_HisA-like"/>
</dbReference>
<dbReference type="SUPFAM" id="SSF51366">
    <property type="entry name" value="Ribulose-phoshate binding barrel"/>
    <property type="match status" value="1"/>
</dbReference>
<dbReference type="STRING" id="573063.Metin_0072"/>
<dbReference type="HOGENOM" id="CLU_048577_2_0_2"/>
<name>D5VUD2_METIM</name>
<dbReference type="RefSeq" id="WP_013099490.1">
    <property type="nucleotide sequence ID" value="NC_014122.1"/>
</dbReference>
<keyword evidence="4" id="KW-1185">Reference proteome</keyword>
<dbReference type="PANTHER" id="PTHR43090:SF2">
    <property type="entry name" value="1-(5-PHOSPHORIBOSYL)-5-[(5-PHOSPHORIBOSYLAMINO)METHYLIDENEAMINO] IMIDAZOLE-4-CARBOXAMIDE ISOMERASE"/>
    <property type="match status" value="1"/>
</dbReference>
<dbReference type="InterPro" id="IPR011060">
    <property type="entry name" value="RibuloseP-bd_barrel"/>
</dbReference>